<evidence type="ECO:0000313" key="1">
    <source>
        <dbReference type="EMBL" id="MFC4023168.1"/>
    </source>
</evidence>
<organism evidence="1 2">
    <name type="scientific">Oceanobacillus longus</name>
    <dbReference type="NCBI Taxonomy" id="930120"/>
    <lineage>
        <taxon>Bacteria</taxon>
        <taxon>Bacillati</taxon>
        <taxon>Bacillota</taxon>
        <taxon>Bacilli</taxon>
        <taxon>Bacillales</taxon>
        <taxon>Bacillaceae</taxon>
        <taxon>Oceanobacillus</taxon>
    </lineage>
</organism>
<dbReference type="EMBL" id="JBHSAO010000001">
    <property type="protein sequence ID" value="MFC4023168.1"/>
    <property type="molecule type" value="Genomic_DNA"/>
</dbReference>
<comment type="caution">
    <text evidence="1">The sequence shown here is derived from an EMBL/GenBank/DDBJ whole genome shotgun (WGS) entry which is preliminary data.</text>
</comment>
<dbReference type="RefSeq" id="WP_379495646.1">
    <property type="nucleotide sequence ID" value="NZ_JBHSAO010000001.1"/>
</dbReference>
<name>A0ABV8GU93_9BACI</name>
<proteinExistence type="predicted"/>
<evidence type="ECO:0000313" key="2">
    <source>
        <dbReference type="Proteomes" id="UP001595772"/>
    </source>
</evidence>
<evidence type="ECO:0008006" key="3">
    <source>
        <dbReference type="Google" id="ProtNLM"/>
    </source>
</evidence>
<gene>
    <name evidence="1" type="ORF">ACFOUV_04960</name>
</gene>
<protein>
    <recommendedName>
        <fullName evidence="3">Flagellar hook-length control protein-like C-terminal domain-containing protein</fullName>
    </recommendedName>
</protein>
<reference evidence="2" key="1">
    <citation type="journal article" date="2019" name="Int. J. Syst. Evol. Microbiol.">
        <title>The Global Catalogue of Microorganisms (GCM) 10K type strain sequencing project: providing services to taxonomists for standard genome sequencing and annotation.</title>
        <authorList>
            <consortium name="The Broad Institute Genomics Platform"/>
            <consortium name="The Broad Institute Genome Sequencing Center for Infectious Disease"/>
            <person name="Wu L."/>
            <person name="Ma J."/>
        </authorList>
    </citation>
    <scope>NUCLEOTIDE SEQUENCE [LARGE SCALE GENOMIC DNA]</scope>
    <source>
        <strain evidence="2">IBRC-M 10703</strain>
    </source>
</reference>
<accession>A0ABV8GU93</accession>
<dbReference type="Proteomes" id="UP001595772">
    <property type="component" value="Unassembled WGS sequence"/>
</dbReference>
<keyword evidence="2" id="KW-1185">Reference proteome</keyword>
<sequence length="594" mass="68195">MSIHKVIGERMSKILHAQQNLRPGQIIQGKILKIYPDNKAQIQLGSQRMIAQLEASLSIEGKYHFQVQASDELIHLKVLGGQLQSQSRNVALNLMGQLGLKATKSNISFMQKMVRENIPFDRSQVNNALQILDTAKQKVKAEQVLMEMIARKLPITENVFNALEATKRTDLTNQMREMVQQLKNGSINMDLSIKLEQLTEPPRNQKESMLRQIITDNNSNRQHVFQVLKSVGILSPTIDFTSWKSEWKQLEVLLRQNDTPLTKTDIRMPFQLNTNTVVQVMEQVDDNKQVLFTESKEILNQMEAKLRQSILTSSVLIQEDFSSLKEQLTQKIAPQLSVEQGQFIKAFSNNPVQLERVLTLLQTFNDQRTFTHLSTTLEAIKMDSLFSNASPKEQFSQQINQVLKYMGLSYENQLSTNLKEENQSIKSMLLQLGQMSDGPLQEKAGQLIHYINGMQINSVSESANFIQASLQIPAEKWGLNKDMELEFESRKTADGKIDPDYCRILFYLDLEHLKQTVIDMNIQKRSVSVTIYNDEYPKLKNNTMPFQPVLIQGLNSLNYHLSSVHFKPLQEQKITNRETTKFYHSSYQGVDYRV</sequence>